<proteinExistence type="inferred from homology"/>
<dbReference type="Pfam" id="PF00106">
    <property type="entry name" value="adh_short"/>
    <property type="match status" value="1"/>
</dbReference>
<gene>
    <name evidence="5" type="ORF">EYZ11_012181</name>
</gene>
<dbReference type="AlphaFoldDB" id="A0A4S3J6A5"/>
<sequence>MSSQPKTILITGCSAHGIGAALALVLARQGHHIFATARSTSKILESLVSLSNVHVLPLDVTDPTSIAAAVRVVTDHGHGLDVLVNNAGMGYTIPLLDVNLDHAKHVYEANIWGPLRLVQGFADLLVRAKGRVINISSMGAALNMPWIGIYSSSKAAIVQLSETLRLELAPLGVDVVCLMVGIITTAFYTNVPEVVLPPTSRYAAIREIISNWATGRAIPKGASAEEFAESIVDNVLGSSGGLVWKGPNSLADRMVSKGQGLDKLAKSLREN</sequence>
<dbReference type="GO" id="GO:0000140">
    <property type="term" value="F:acylglycerone-phosphate reductase (NADP+) activity"/>
    <property type="evidence" value="ECO:0007669"/>
    <property type="project" value="TreeGrafter"/>
</dbReference>
<dbReference type="CDD" id="cd05374">
    <property type="entry name" value="17beta-HSD-like_SDR_c"/>
    <property type="match status" value="1"/>
</dbReference>
<dbReference type="GO" id="GO:0005783">
    <property type="term" value="C:endoplasmic reticulum"/>
    <property type="evidence" value="ECO:0007669"/>
    <property type="project" value="TreeGrafter"/>
</dbReference>
<dbReference type="PRINTS" id="PR00081">
    <property type="entry name" value="GDHRDH"/>
</dbReference>
<keyword evidence="3" id="KW-0560">Oxidoreductase</keyword>
<dbReference type="InterPro" id="IPR002347">
    <property type="entry name" value="SDR_fam"/>
</dbReference>
<evidence type="ECO:0000256" key="4">
    <source>
        <dbReference type="RuleBase" id="RU000363"/>
    </source>
</evidence>
<dbReference type="GO" id="GO:0006654">
    <property type="term" value="P:phosphatidic acid biosynthetic process"/>
    <property type="evidence" value="ECO:0007669"/>
    <property type="project" value="TreeGrafter"/>
</dbReference>
<dbReference type="GO" id="GO:0005811">
    <property type="term" value="C:lipid droplet"/>
    <property type="evidence" value="ECO:0007669"/>
    <property type="project" value="TreeGrafter"/>
</dbReference>
<comment type="caution">
    <text evidence="5">The sequence shown here is derived from an EMBL/GenBank/DDBJ whole genome shotgun (WGS) entry which is preliminary data.</text>
</comment>
<dbReference type="GO" id="GO:0004806">
    <property type="term" value="F:triacylglycerol lipase activity"/>
    <property type="evidence" value="ECO:0007669"/>
    <property type="project" value="TreeGrafter"/>
</dbReference>
<evidence type="ECO:0000256" key="3">
    <source>
        <dbReference type="ARBA" id="ARBA00023002"/>
    </source>
</evidence>
<dbReference type="Proteomes" id="UP000308092">
    <property type="component" value="Unassembled WGS sequence"/>
</dbReference>
<evidence type="ECO:0000313" key="5">
    <source>
        <dbReference type="EMBL" id="THC88371.1"/>
    </source>
</evidence>
<dbReference type="SUPFAM" id="SSF51735">
    <property type="entry name" value="NAD(P)-binding Rossmann-fold domains"/>
    <property type="match status" value="1"/>
</dbReference>
<dbReference type="PROSITE" id="PS00061">
    <property type="entry name" value="ADH_SHORT"/>
    <property type="match status" value="1"/>
</dbReference>
<evidence type="ECO:0000313" key="6">
    <source>
        <dbReference type="Proteomes" id="UP000308092"/>
    </source>
</evidence>
<reference evidence="5 6" key="1">
    <citation type="submission" date="2019-03" db="EMBL/GenBank/DDBJ databases">
        <title>The genome sequence of a newly discovered highly antifungal drug resistant Aspergillus species, Aspergillus tanneri NIH 1004.</title>
        <authorList>
            <person name="Mounaud S."/>
            <person name="Singh I."/>
            <person name="Joardar V."/>
            <person name="Pakala S."/>
            <person name="Pakala S."/>
            <person name="Venepally P."/>
            <person name="Hoover J."/>
            <person name="Nierman W."/>
            <person name="Chung J."/>
            <person name="Losada L."/>
        </authorList>
    </citation>
    <scope>NUCLEOTIDE SEQUENCE [LARGE SCALE GENOMIC DNA]</scope>
    <source>
        <strain evidence="5 6">NIH1004</strain>
    </source>
</reference>
<dbReference type="PANTHER" id="PTHR44169:SF6">
    <property type="entry name" value="NADPH-DEPENDENT 1-ACYLDIHYDROXYACETONE PHOSPHATE REDUCTASE"/>
    <property type="match status" value="1"/>
</dbReference>
<dbReference type="Gene3D" id="3.40.50.720">
    <property type="entry name" value="NAD(P)-binding Rossmann-like Domain"/>
    <property type="match status" value="1"/>
</dbReference>
<evidence type="ECO:0000256" key="2">
    <source>
        <dbReference type="ARBA" id="ARBA00022857"/>
    </source>
</evidence>
<evidence type="ECO:0000256" key="1">
    <source>
        <dbReference type="ARBA" id="ARBA00006484"/>
    </source>
</evidence>
<protein>
    <submittedName>
        <fullName evidence="5">Uncharacterized protein</fullName>
    </submittedName>
</protein>
<dbReference type="PRINTS" id="PR00080">
    <property type="entry name" value="SDRFAMILY"/>
</dbReference>
<name>A0A4S3J6A5_9EURO</name>
<comment type="similarity">
    <text evidence="1 4">Belongs to the short-chain dehydrogenases/reductases (SDR) family.</text>
</comment>
<dbReference type="InterPro" id="IPR020904">
    <property type="entry name" value="Sc_DH/Rdtase_CS"/>
</dbReference>
<dbReference type="STRING" id="1220188.A0A4S3J6A5"/>
<dbReference type="GO" id="GO:0044550">
    <property type="term" value="P:secondary metabolite biosynthetic process"/>
    <property type="evidence" value="ECO:0007669"/>
    <property type="project" value="UniProtKB-ARBA"/>
</dbReference>
<dbReference type="GO" id="GO:0019433">
    <property type="term" value="P:triglyceride catabolic process"/>
    <property type="evidence" value="ECO:0007669"/>
    <property type="project" value="TreeGrafter"/>
</dbReference>
<keyword evidence="6" id="KW-1185">Reference proteome</keyword>
<keyword evidence="2" id="KW-0521">NADP</keyword>
<dbReference type="InterPro" id="IPR036291">
    <property type="entry name" value="NAD(P)-bd_dom_sf"/>
</dbReference>
<dbReference type="VEuPathDB" id="FungiDB:EYZ11_012181"/>
<accession>A0A4S3J6A5</accession>
<organism evidence="5 6">
    <name type="scientific">Aspergillus tanneri</name>
    <dbReference type="NCBI Taxonomy" id="1220188"/>
    <lineage>
        <taxon>Eukaryota</taxon>
        <taxon>Fungi</taxon>
        <taxon>Dikarya</taxon>
        <taxon>Ascomycota</taxon>
        <taxon>Pezizomycotina</taxon>
        <taxon>Eurotiomycetes</taxon>
        <taxon>Eurotiomycetidae</taxon>
        <taxon>Eurotiales</taxon>
        <taxon>Aspergillaceae</taxon>
        <taxon>Aspergillus</taxon>
        <taxon>Aspergillus subgen. Circumdati</taxon>
    </lineage>
</organism>
<dbReference type="EMBL" id="SOSA01000864">
    <property type="protein sequence ID" value="THC88371.1"/>
    <property type="molecule type" value="Genomic_DNA"/>
</dbReference>
<dbReference type="PANTHER" id="PTHR44169">
    <property type="entry name" value="NADPH-DEPENDENT 1-ACYLDIHYDROXYACETONE PHOSPHATE REDUCTASE"/>
    <property type="match status" value="1"/>
</dbReference>